<name>A0A660SAI2_UNCT6</name>
<feature type="non-terminal residue" evidence="9">
    <location>
        <position position="1"/>
    </location>
</feature>
<keyword evidence="7" id="KW-0472">Membrane</keyword>
<keyword evidence="7" id="KW-0812">Transmembrane</keyword>
<dbReference type="GO" id="GO:0016891">
    <property type="term" value="F:RNA endonuclease activity producing 5'-phosphomonoesters, hydrolytic mechanism"/>
    <property type="evidence" value="ECO:0007669"/>
    <property type="project" value="TreeGrafter"/>
</dbReference>
<sequence length="195" mass="22491">IAFYKGTGVKMNRVIKFIFLLFIFTPFLYGIPVEDVEVLNNRDYFLRTIEMIKNAEKTIDIAMLEVHASFDREGDPIRELVDALVFAHNKGVKVRLIVESSNWNKNSTRRNSEAVDYLGKHDVTAYYDDPDTTLHAKMLIIDSLYTIIGSTNWSYYAIAQNGESSVSMKSKEVAKYYLEKFIEPIIKRSTKDLKI</sequence>
<evidence type="ECO:0000259" key="8">
    <source>
        <dbReference type="PROSITE" id="PS50035"/>
    </source>
</evidence>
<reference evidence="9 10" key="1">
    <citation type="submission" date="2018-06" db="EMBL/GenBank/DDBJ databases">
        <title>Extensive metabolic versatility and redundancy in microbially diverse, dynamic hydrothermal sediments.</title>
        <authorList>
            <person name="Dombrowski N."/>
            <person name="Teske A."/>
            <person name="Baker B.J."/>
        </authorList>
    </citation>
    <scope>NUCLEOTIDE SEQUENCE [LARGE SCALE GENOMIC DNA]</scope>
    <source>
        <strain evidence="9">B10_G13</strain>
    </source>
</reference>
<dbReference type="Pfam" id="PF13091">
    <property type="entry name" value="PLDc_2"/>
    <property type="match status" value="1"/>
</dbReference>
<dbReference type="InterPro" id="IPR025202">
    <property type="entry name" value="PLD-like_dom"/>
</dbReference>
<dbReference type="SUPFAM" id="SSF56024">
    <property type="entry name" value="Phospholipase D/nuclease"/>
    <property type="match status" value="1"/>
</dbReference>
<evidence type="ECO:0000256" key="7">
    <source>
        <dbReference type="SAM" id="Phobius"/>
    </source>
</evidence>
<keyword evidence="5" id="KW-0442">Lipid degradation</keyword>
<evidence type="ECO:0000256" key="4">
    <source>
        <dbReference type="ARBA" id="ARBA00022801"/>
    </source>
</evidence>
<comment type="catalytic activity">
    <reaction evidence="1">
        <text>a 1,2-diacyl-sn-glycero-3-phosphocholine + H2O = a 1,2-diacyl-sn-glycero-3-phosphate + choline + H(+)</text>
        <dbReference type="Rhea" id="RHEA:14445"/>
        <dbReference type="ChEBI" id="CHEBI:15354"/>
        <dbReference type="ChEBI" id="CHEBI:15377"/>
        <dbReference type="ChEBI" id="CHEBI:15378"/>
        <dbReference type="ChEBI" id="CHEBI:57643"/>
        <dbReference type="ChEBI" id="CHEBI:58608"/>
        <dbReference type="EC" id="3.1.4.4"/>
    </reaction>
</comment>
<dbReference type="InterPro" id="IPR001736">
    <property type="entry name" value="PLipase_D/transphosphatidylase"/>
</dbReference>
<dbReference type="PANTHER" id="PTHR43856:SF1">
    <property type="entry name" value="MITOCHONDRIAL CARDIOLIPIN HYDROLASE"/>
    <property type="match status" value="1"/>
</dbReference>
<dbReference type="EMBL" id="QNBD01000319">
    <property type="protein sequence ID" value="RKX67845.1"/>
    <property type="molecule type" value="Genomic_DNA"/>
</dbReference>
<gene>
    <name evidence="9" type="ORF">DRP43_06225</name>
</gene>
<evidence type="ECO:0000256" key="2">
    <source>
        <dbReference type="ARBA" id="ARBA00008664"/>
    </source>
</evidence>
<evidence type="ECO:0000256" key="6">
    <source>
        <dbReference type="ARBA" id="ARBA00023098"/>
    </source>
</evidence>
<comment type="caution">
    <text evidence="9">The sequence shown here is derived from an EMBL/GenBank/DDBJ whole genome shotgun (WGS) entry which is preliminary data.</text>
</comment>
<comment type="similarity">
    <text evidence="2">Belongs to the phospholipase D family.</text>
</comment>
<accession>A0A660SAI2</accession>
<dbReference type="GO" id="GO:0016042">
    <property type="term" value="P:lipid catabolic process"/>
    <property type="evidence" value="ECO:0007669"/>
    <property type="project" value="UniProtKB-KW"/>
</dbReference>
<evidence type="ECO:0000256" key="3">
    <source>
        <dbReference type="ARBA" id="ARBA00012027"/>
    </source>
</evidence>
<evidence type="ECO:0000256" key="1">
    <source>
        <dbReference type="ARBA" id="ARBA00000798"/>
    </source>
</evidence>
<dbReference type="EC" id="3.1.4.4" evidence="3"/>
<feature type="transmembrane region" description="Helical" evidence="7">
    <location>
        <begin position="14"/>
        <end position="32"/>
    </location>
</feature>
<dbReference type="PROSITE" id="PS50035">
    <property type="entry name" value="PLD"/>
    <property type="match status" value="1"/>
</dbReference>
<dbReference type="Gene3D" id="3.30.870.10">
    <property type="entry name" value="Endonuclease Chain A"/>
    <property type="match status" value="1"/>
</dbReference>
<dbReference type="GO" id="GO:0004630">
    <property type="term" value="F:phospholipase D activity"/>
    <property type="evidence" value="ECO:0007669"/>
    <property type="project" value="UniProtKB-EC"/>
</dbReference>
<organism evidence="9 10">
    <name type="scientific">candidate division TA06 bacterium</name>
    <dbReference type="NCBI Taxonomy" id="2250710"/>
    <lineage>
        <taxon>Bacteria</taxon>
        <taxon>Bacteria division TA06</taxon>
    </lineage>
</organism>
<feature type="domain" description="PLD phosphodiesterase" evidence="8">
    <location>
        <begin position="130"/>
        <end position="157"/>
    </location>
</feature>
<dbReference type="InterPro" id="IPR051406">
    <property type="entry name" value="PLD_domain"/>
</dbReference>
<proteinExistence type="inferred from homology"/>
<dbReference type="Proteomes" id="UP000271125">
    <property type="component" value="Unassembled WGS sequence"/>
</dbReference>
<protein>
    <recommendedName>
        <fullName evidence="3">phospholipase D</fullName>
        <ecNumber evidence="3">3.1.4.4</ecNumber>
    </recommendedName>
</protein>
<dbReference type="AlphaFoldDB" id="A0A660SAI2"/>
<evidence type="ECO:0000313" key="10">
    <source>
        <dbReference type="Proteomes" id="UP000271125"/>
    </source>
</evidence>
<keyword evidence="4" id="KW-0378">Hydrolase</keyword>
<dbReference type="GO" id="GO:0006793">
    <property type="term" value="P:phosphorus metabolic process"/>
    <property type="evidence" value="ECO:0007669"/>
    <property type="project" value="UniProtKB-ARBA"/>
</dbReference>
<dbReference type="PANTHER" id="PTHR43856">
    <property type="entry name" value="CARDIOLIPIN HYDROLASE"/>
    <property type="match status" value="1"/>
</dbReference>
<evidence type="ECO:0000313" key="9">
    <source>
        <dbReference type="EMBL" id="RKX67845.1"/>
    </source>
</evidence>
<evidence type="ECO:0000256" key="5">
    <source>
        <dbReference type="ARBA" id="ARBA00022963"/>
    </source>
</evidence>
<keyword evidence="7" id="KW-1133">Transmembrane helix</keyword>
<keyword evidence="6" id="KW-0443">Lipid metabolism</keyword>